<name>A0A8K0T9F6_9HYPO</name>
<dbReference type="SUPFAM" id="SSF143113">
    <property type="entry name" value="NAP-like"/>
    <property type="match status" value="1"/>
</dbReference>
<dbReference type="Pfam" id="PF00956">
    <property type="entry name" value="NAP"/>
    <property type="match status" value="1"/>
</dbReference>
<dbReference type="OrthoDB" id="19419at2759"/>
<proteinExistence type="inferred from homology"/>
<comment type="similarity">
    <text evidence="1 2">Belongs to the nucleosome assembly protein (NAP) family.</text>
</comment>
<sequence length="323" mass="35981">MSADGAIEIDPQALRELELLDASLQEIESEIMAKKCIQQAPVLIQRQQTIDKIPGFWAVVFDNAAVELEAAITAQDSEILANALVRLEVLRPEIPAGASHTDSGLDKFGEPRTITINFHFKENEWFTDSVLSKTLYFRHSLDGSTGLVSDPIKINWKPGKDLTEGLTDAAYELWAAQKQLPSQQLDGVLNQEARKARDLEAKSLPQYKNLEKTIEEKINGALSFFNFFSYRGRWTSAAENAEALAKTRARRAAALAGKPVEDEEDDDDDFDFAEEAVESFPPGHEVAVTIAEDIWPDAIDYFLADSIDSDVDIDDEDDDVEME</sequence>
<keyword evidence="4" id="KW-1185">Reference proteome</keyword>
<evidence type="ECO:0000256" key="1">
    <source>
        <dbReference type="ARBA" id="ARBA00009947"/>
    </source>
</evidence>
<gene>
    <name evidence="3" type="ORF">B0I35DRAFT_474211</name>
</gene>
<dbReference type="InterPro" id="IPR002164">
    <property type="entry name" value="NAP_family"/>
</dbReference>
<dbReference type="Proteomes" id="UP000813444">
    <property type="component" value="Unassembled WGS sequence"/>
</dbReference>
<reference evidence="3" key="1">
    <citation type="journal article" date="2021" name="Nat. Commun.">
        <title>Genetic determinants of endophytism in the Arabidopsis root mycobiome.</title>
        <authorList>
            <person name="Mesny F."/>
            <person name="Miyauchi S."/>
            <person name="Thiergart T."/>
            <person name="Pickel B."/>
            <person name="Atanasova L."/>
            <person name="Karlsson M."/>
            <person name="Huettel B."/>
            <person name="Barry K.W."/>
            <person name="Haridas S."/>
            <person name="Chen C."/>
            <person name="Bauer D."/>
            <person name="Andreopoulos W."/>
            <person name="Pangilinan J."/>
            <person name="LaButti K."/>
            <person name="Riley R."/>
            <person name="Lipzen A."/>
            <person name="Clum A."/>
            <person name="Drula E."/>
            <person name="Henrissat B."/>
            <person name="Kohler A."/>
            <person name="Grigoriev I.V."/>
            <person name="Martin F.M."/>
            <person name="Hacquard S."/>
        </authorList>
    </citation>
    <scope>NUCLEOTIDE SEQUENCE</scope>
    <source>
        <strain evidence="3">MPI-CAGE-CH-0235</strain>
    </source>
</reference>
<dbReference type="GO" id="GO:0006334">
    <property type="term" value="P:nucleosome assembly"/>
    <property type="evidence" value="ECO:0007669"/>
    <property type="project" value="InterPro"/>
</dbReference>
<evidence type="ECO:0000256" key="2">
    <source>
        <dbReference type="RuleBase" id="RU003876"/>
    </source>
</evidence>
<comment type="caution">
    <text evidence="3">The sequence shown here is derived from an EMBL/GenBank/DDBJ whole genome shotgun (WGS) entry which is preliminary data.</text>
</comment>
<dbReference type="EMBL" id="JAGPNK010000001">
    <property type="protein sequence ID" value="KAH7329634.1"/>
    <property type="molecule type" value="Genomic_DNA"/>
</dbReference>
<dbReference type="AlphaFoldDB" id="A0A8K0T9F6"/>
<evidence type="ECO:0008006" key="5">
    <source>
        <dbReference type="Google" id="ProtNLM"/>
    </source>
</evidence>
<dbReference type="InterPro" id="IPR037231">
    <property type="entry name" value="NAP-like_sf"/>
</dbReference>
<dbReference type="PANTHER" id="PTHR11875">
    <property type="entry name" value="TESTIS-SPECIFIC Y-ENCODED PROTEIN"/>
    <property type="match status" value="1"/>
</dbReference>
<dbReference type="Gene3D" id="3.30.1120.90">
    <property type="entry name" value="Nucleosome assembly protein"/>
    <property type="match status" value="1"/>
</dbReference>
<dbReference type="GO" id="GO:0005634">
    <property type="term" value="C:nucleus"/>
    <property type="evidence" value="ECO:0007669"/>
    <property type="project" value="InterPro"/>
</dbReference>
<accession>A0A8K0T9F6</accession>
<evidence type="ECO:0000313" key="3">
    <source>
        <dbReference type="EMBL" id="KAH7329634.1"/>
    </source>
</evidence>
<evidence type="ECO:0000313" key="4">
    <source>
        <dbReference type="Proteomes" id="UP000813444"/>
    </source>
</evidence>
<organism evidence="3 4">
    <name type="scientific">Stachybotrys elegans</name>
    <dbReference type="NCBI Taxonomy" id="80388"/>
    <lineage>
        <taxon>Eukaryota</taxon>
        <taxon>Fungi</taxon>
        <taxon>Dikarya</taxon>
        <taxon>Ascomycota</taxon>
        <taxon>Pezizomycotina</taxon>
        <taxon>Sordariomycetes</taxon>
        <taxon>Hypocreomycetidae</taxon>
        <taxon>Hypocreales</taxon>
        <taxon>Stachybotryaceae</taxon>
        <taxon>Stachybotrys</taxon>
    </lineage>
</organism>
<protein>
    <recommendedName>
        <fullName evidence="5">Nap family protein</fullName>
    </recommendedName>
</protein>